<dbReference type="Proteomes" id="UP000663842">
    <property type="component" value="Unassembled WGS sequence"/>
</dbReference>
<evidence type="ECO:0000313" key="12">
    <source>
        <dbReference type="EMBL" id="CAF4106861.1"/>
    </source>
</evidence>
<evidence type="ECO:0000313" key="11">
    <source>
        <dbReference type="EMBL" id="CAF4102529.1"/>
    </source>
</evidence>
<dbReference type="Proteomes" id="UP000681967">
    <property type="component" value="Unassembled WGS sequence"/>
</dbReference>
<feature type="compositionally biased region" description="Polar residues" evidence="1">
    <location>
        <begin position="119"/>
        <end position="137"/>
    </location>
</feature>
<keyword evidence="14" id="KW-1185">Reference proteome</keyword>
<dbReference type="EMBL" id="CAJNRG010000062">
    <property type="protein sequence ID" value="CAF1958182.1"/>
    <property type="molecule type" value="Genomic_DNA"/>
</dbReference>
<keyword evidence="2" id="KW-1133">Transmembrane helix</keyword>
<proteinExistence type="predicted"/>
<evidence type="ECO:0000313" key="7">
    <source>
        <dbReference type="EMBL" id="CAF2255278.1"/>
    </source>
</evidence>
<dbReference type="AlphaFoldDB" id="A0A814IK28"/>
<evidence type="ECO:0000313" key="13">
    <source>
        <dbReference type="Proteomes" id="UP000663855"/>
    </source>
</evidence>
<evidence type="ECO:0000313" key="3">
    <source>
        <dbReference type="EMBL" id="CAF1024531.1"/>
    </source>
</evidence>
<evidence type="ECO:0000313" key="10">
    <source>
        <dbReference type="EMBL" id="CAF3884346.1"/>
    </source>
</evidence>
<comment type="caution">
    <text evidence="3">The sequence shown here is derived from an EMBL/GenBank/DDBJ whole genome shotgun (WGS) entry which is preliminary data.</text>
</comment>
<evidence type="ECO:0000256" key="1">
    <source>
        <dbReference type="SAM" id="MobiDB-lite"/>
    </source>
</evidence>
<evidence type="ECO:0000313" key="6">
    <source>
        <dbReference type="EMBL" id="CAF1958182.1"/>
    </source>
</evidence>
<keyword evidence="2" id="KW-0812">Transmembrane</keyword>
<dbReference type="EMBL" id="CAJOBI010001495">
    <property type="protein sequence ID" value="CAF3884346.1"/>
    <property type="molecule type" value="Genomic_DNA"/>
</dbReference>
<dbReference type="EMBL" id="CAJNOW010010687">
    <property type="protein sequence ID" value="CAF1586525.1"/>
    <property type="molecule type" value="Genomic_DNA"/>
</dbReference>
<accession>A0A814IK28</accession>
<protein>
    <submittedName>
        <fullName evidence="3">Uncharacterized protein</fullName>
    </submittedName>
</protein>
<dbReference type="EMBL" id="CAJNOV010000467">
    <property type="protein sequence ID" value="CAF1024531.1"/>
    <property type="molecule type" value="Genomic_DNA"/>
</dbReference>
<evidence type="ECO:0000313" key="9">
    <source>
        <dbReference type="EMBL" id="CAF3848133.1"/>
    </source>
</evidence>
<reference evidence="3" key="1">
    <citation type="submission" date="2021-02" db="EMBL/GenBank/DDBJ databases">
        <authorList>
            <person name="Nowell W R."/>
        </authorList>
    </citation>
    <scope>NUCLEOTIDE SEQUENCE</scope>
</reference>
<gene>
    <name evidence="12" type="ORF">BYL167_LOCUS19399</name>
    <name evidence="3" type="ORF">CJN711_LOCUS3486</name>
    <name evidence="9" type="ORF">GIL414_LOCUS3804</name>
    <name evidence="4" type="ORF">KQP761_LOCUS20722</name>
    <name evidence="7" type="ORF">MBJ925_LOCUS38151</name>
    <name evidence="11" type="ORF">OVN521_LOCUS20965</name>
    <name evidence="10" type="ORF">SMN809_LOCUS5778</name>
    <name evidence="8" type="ORF">UXM345_LOCUS3734</name>
    <name evidence="5" type="ORF">WKI299_LOCUS571</name>
    <name evidence="6" type="ORF">XDN619_LOCUS1226</name>
</gene>
<organism evidence="3 13">
    <name type="scientific">Rotaria magnacalcarata</name>
    <dbReference type="NCBI Taxonomy" id="392030"/>
    <lineage>
        <taxon>Eukaryota</taxon>
        <taxon>Metazoa</taxon>
        <taxon>Spiralia</taxon>
        <taxon>Gnathifera</taxon>
        <taxon>Rotifera</taxon>
        <taxon>Eurotatoria</taxon>
        <taxon>Bdelloidea</taxon>
        <taxon>Philodinida</taxon>
        <taxon>Philodinidae</taxon>
        <taxon>Rotaria</taxon>
    </lineage>
</organism>
<evidence type="ECO:0000256" key="2">
    <source>
        <dbReference type="SAM" id="Phobius"/>
    </source>
</evidence>
<dbReference type="Proteomes" id="UP000663866">
    <property type="component" value="Unassembled WGS sequence"/>
</dbReference>
<evidence type="ECO:0000313" key="5">
    <source>
        <dbReference type="EMBL" id="CAF1931139.1"/>
    </source>
</evidence>
<dbReference type="EMBL" id="CAJNRE010021281">
    <property type="protein sequence ID" value="CAF2255278.1"/>
    <property type="molecule type" value="Genomic_DNA"/>
</dbReference>
<dbReference type="Proteomes" id="UP000663834">
    <property type="component" value="Unassembled WGS sequence"/>
</dbReference>
<dbReference type="EMBL" id="CAJOBH010008221">
    <property type="protein sequence ID" value="CAF4106861.1"/>
    <property type="molecule type" value="Genomic_DNA"/>
</dbReference>
<feature type="transmembrane region" description="Helical" evidence="2">
    <location>
        <begin position="12"/>
        <end position="36"/>
    </location>
</feature>
<dbReference type="Proteomes" id="UP000663855">
    <property type="component" value="Unassembled WGS sequence"/>
</dbReference>
<dbReference type="PROSITE" id="PS51257">
    <property type="entry name" value="PROKAR_LIPOPROTEIN"/>
    <property type="match status" value="1"/>
</dbReference>
<name>A0A814IK28_9BILA</name>
<dbReference type="Proteomes" id="UP000663856">
    <property type="component" value="Unassembled WGS sequence"/>
</dbReference>
<dbReference type="EMBL" id="CAJOBJ010000865">
    <property type="protein sequence ID" value="CAF3848133.1"/>
    <property type="molecule type" value="Genomic_DNA"/>
</dbReference>
<keyword evidence="2" id="KW-0472">Membrane</keyword>
<dbReference type="Proteomes" id="UP000681720">
    <property type="component" value="Unassembled WGS sequence"/>
</dbReference>
<evidence type="ECO:0000313" key="14">
    <source>
        <dbReference type="Proteomes" id="UP000663866"/>
    </source>
</evidence>
<sequence>MNIHIPKWMFAAFVGAAPMLGLVFFILFSCTLLGLVQKCKINLTKSYAKRRQTIMHDQISIDNEYANTSTLFKSESSTVIISPFGDIPMKDIDAESSSKAYSEPKDISNPSKLRRKQSTDTSMAGSDYDNGSSSIFNDNDYEQDRLSLIEMSSQRKNVTKQIKSPDTIVHV</sequence>
<dbReference type="Proteomes" id="UP000663824">
    <property type="component" value="Unassembled WGS sequence"/>
</dbReference>
<evidence type="ECO:0000313" key="8">
    <source>
        <dbReference type="EMBL" id="CAF3781935.1"/>
    </source>
</evidence>
<dbReference type="Proteomes" id="UP000676336">
    <property type="component" value="Unassembled WGS sequence"/>
</dbReference>
<dbReference type="OrthoDB" id="9991654at2759"/>
<feature type="region of interest" description="Disordered" evidence="1">
    <location>
        <begin position="95"/>
        <end position="139"/>
    </location>
</feature>
<evidence type="ECO:0000313" key="4">
    <source>
        <dbReference type="EMBL" id="CAF1586525.1"/>
    </source>
</evidence>
<dbReference type="EMBL" id="CAJOBG010004254">
    <property type="protein sequence ID" value="CAF4102529.1"/>
    <property type="molecule type" value="Genomic_DNA"/>
</dbReference>
<dbReference type="EMBL" id="CAJNRF010000035">
    <property type="protein sequence ID" value="CAF1931139.1"/>
    <property type="molecule type" value="Genomic_DNA"/>
</dbReference>
<dbReference type="EMBL" id="CAJOBF010000247">
    <property type="protein sequence ID" value="CAF3781935.1"/>
    <property type="molecule type" value="Genomic_DNA"/>
</dbReference>
<dbReference type="Proteomes" id="UP000663887">
    <property type="component" value="Unassembled WGS sequence"/>
</dbReference>